<evidence type="ECO:0000313" key="4">
    <source>
        <dbReference type="Proteomes" id="UP000577707"/>
    </source>
</evidence>
<evidence type="ECO:0000259" key="2">
    <source>
        <dbReference type="Pfam" id="PF01575"/>
    </source>
</evidence>
<dbReference type="InterPro" id="IPR003965">
    <property type="entry name" value="Fatty_acid_synthase"/>
</dbReference>
<evidence type="ECO:0000256" key="1">
    <source>
        <dbReference type="ARBA" id="ARBA00005254"/>
    </source>
</evidence>
<dbReference type="GO" id="GO:0004312">
    <property type="term" value="F:fatty acid synthase activity"/>
    <property type="evidence" value="ECO:0007669"/>
    <property type="project" value="InterPro"/>
</dbReference>
<dbReference type="PANTHER" id="PTHR43841:SF3">
    <property type="entry name" value="(3R)-HYDROXYACYL-ACP DEHYDRATASE SUBUNIT HADB"/>
    <property type="match status" value="1"/>
</dbReference>
<dbReference type="GO" id="GO:0005835">
    <property type="term" value="C:fatty acid synthase complex"/>
    <property type="evidence" value="ECO:0007669"/>
    <property type="project" value="InterPro"/>
</dbReference>
<comment type="similarity">
    <text evidence="1">Belongs to the enoyl-CoA hydratase/isomerase family.</text>
</comment>
<dbReference type="PANTHER" id="PTHR43841">
    <property type="entry name" value="3-HYDROXYACYL-THIOESTER DEHYDRATASE HTDX-RELATED"/>
    <property type="match status" value="1"/>
</dbReference>
<feature type="domain" description="MaoC-like" evidence="2">
    <location>
        <begin position="195"/>
        <end position="262"/>
    </location>
</feature>
<evidence type="ECO:0000313" key="3">
    <source>
        <dbReference type="EMBL" id="MBB3091329.1"/>
    </source>
</evidence>
<protein>
    <recommendedName>
        <fullName evidence="2">MaoC-like domain-containing protein</fullName>
    </recommendedName>
</protein>
<dbReference type="PRINTS" id="PR01483">
    <property type="entry name" value="FASYNTHASE"/>
</dbReference>
<dbReference type="InterPro" id="IPR029069">
    <property type="entry name" value="HotDog_dom_sf"/>
</dbReference>
<sequence length="293" mass="31625">MSTPKTEPSFTGRSGPGLLLRAALPAIPGVNALPGVKKTGVAYEELGLTREPVVLERDAVDAYAELCGFPIKDTVPLPYPHMLAFPLHMALMSSPDFPSPAMGMVHIENSISGYRPITVGEAVAVTATVGQPEPHPVGKAYRFLTVATVDGEVVWESTSTYLVRGKRNPDVIWASDFAEVDPSGPVFPLRADLGRRYAKVAGDYNPIHLYPLTAKALGFKRQIAHGMWTKARCIAALENRLPGAVRVDVAFKKPVFLPSSVAFGSLKHLDGYDFSLHKRGSDTLHLVGRTTAL</sequence>
<keyword evidence="4" id="KW-1185">Reference proteome</keyword>
<accession>A0A7W5FAI1</accession>
<dbReference type="InterPro" id="IPR002539">
    <property type="entry name" value="MaoC-like_dom"/>
</dbReference>
<organism evidence="3 4">
    <name type="scientific">Nocardioides albus</name>
    <dbReference type="NCBI Taxonomy" id="1841"/>
    <lineage>
        <taxon>Bacteria</taxon>
        <taxon>Bacillati</taxon>
        <taxon>Actinomycetota</taxon>
        <taxon>Actinomycetes</taxon>
        <taxon>Propionibacteriales</taxon>
        <taxon>Nocardioidaceae</taxon>
        <taxon>Nocardioides</taxon>
    </lineage>
</organism>
<reference evidence="3 4" key="1">
    <citation type="submission" date="2020-08" db="EMBL/GenBank/DDBJ databases">
        <title>Genomic Encyclopedia of Type Strains, Phase III (KMG-III): the genomes of soil and plant-associated and newly described type strains.</title>
        <authorList>
            <person name="Whitman W."/>
        </authorList>
    </citation>
    <scope>NUCLEOTIDE SEQUENCE [LARGE SCALE GENOMIC DNA]</scope>
    <source>
        <strain evidence="3 4">CECT 3302</strain>
    </source>
</reference>
<comment type="caution">
    <text evidence="3">The sequence shown here is derived from an EMBL/GenBank/DDBJ whole genome shotgun (WGS) entry which is preliminary data.</text>
</comment>
<gene>
    <name evidence="3" type="ORF">FHS12_004299</name>
</gene>
<dbReference type="RefSeq" id="WP_183549229.1">
    <property type="nucleotide sequence ID" value="NZ_BMQT01000011.1"/>
</dbReference>
<dbReference type="Gene3D" id="3.10.129.10">
    <property type="entry name" value="Hotdog Thioesterase"/>
    <property type="match status" value="1"/>
</dbReference>
<dbReference type="GO" id="GO:0006633">
    <property type="term" value="P:fatty acid biosynthetic process"/>
    <property type="evidence" value="ECO:0007669"/>
    <property type="project" value="InterPro"/>
</dbReference>
<dbReference type="Pfam" id="PF01575">
    <property type="entry name" value="MaoC_dehydratas"/>
    <property type="match status" value="1"/>
</dbReference>
<dbReference type="SUPFAM" id="SSF54637">
    <property type="entry name" value="Thioesterase/thiol ester dehydrase-isomerase"/>
    <property type="match status" value="2"/>
</dbReference>
<dbReference type="EMBL" id="JACHXG010000010">
    <property type="protein sequence ID" value="MBB3091329.1"/>
    <property type="molecule type" value="Genomic_DNA"/>
</dbReference>
<dbReference type="Proteomes" id="UP000577707">
    <property type="component" value="Unassembled WGS sequence"/>
</dbReference>
<name>A0A7W5FAI1_9ACTN</name>
<dbReference type="AlphaFoldDB" id="A0A7W5FAI1"/>
<proteinExistence type="inferred from homology"/>